<dbReference type="AlphaFoldDB" id="A0A2N9I8C1"/>
<sequence>MESAYLLSQPLHNFSLPGCGWTTRHARSTPRYLPLEDLKQATALPLEPLSQKEIEDDLETMARVKRAKKRKFTVALNDEEIEKDFVAITGKKPPKKPRKRPKKLQQQLDLLFPGSALSFTLITS</sequence>
<evidence type="ECO:0000313" key="3">
    <source>
        <dbReference type="EMBL" id="SPD20269.1"/>
    </source>
</evidence>
<evidence type="ECO:0000313" key="2">
    <source>
        <dbReference type="EMBL" id="SPD16650.1"/>
    </source>
</evidence>
<name>A0A2N9I8C1_FAGSY</name>
<dbReference type="InterPro" id="IPR012438">
    <property type="entry name" value="DUF1639"/>
</dbReference>
<evidence type="ECO:0000313" key="1">
    <source>
        <dbReference type="EMBL" id="SPC86433.1"/>
    </source>
</evidence>
<dbReference type="EMBL" id="OIVN01004323">
    <property type="protein sequence ID" value="SPD16650.1"/>
    <property type="molecule type" value="Genomic_DNA"/>
</dbReference>
<organism evidence="3">
    <name type="scientific">Fagus sylvatica</name>
    <name type="common">Beechnut</name>
    <dbReference type="NCBI Taxonomy" id="28930"/>
    <lineage>
        <taxon>Eukaryota</taxon>
        <taxon>Viridiplantae</taxon>
        <taxon>Streptophyta</taxon>
        <taxon>Embryophyta</taxon>
        <taxon>Tracheophyta</taxon>
        <taxon>Spermatophyta</taxon>
        <taxon>Magnoliopsida</taxon>
        <taxon>eudicotyledons</taxon>
        <taxon>Gunneridae</taxon>
        <taxon>Pentapetalae</taxon>
        <taxon>rosids</taxon>
        <taxon>fabids</taxon>
        <taxon>Fagales</taxon>
        <taxon>Fagaceae</taxon>
        <taxon>Fagus</taxon>
    </lineage>
</organism>
<dbReference type="PANTHER" id="PTHR33130">
    <property type="entry name" value="PUTATIVE (DUF1639)-RELATED"/>
    <property type="match status" value="1"/>
</dbReference>
<dbReference type="EMBL" id="OIVN01000849">
    <property type="protein sequence ID" value="SPC86433.1"/>
    <property type="molecule type" value="Genomic_DNA"/>
</dbReference>
<dbReference type="EMBL" id="OIVN01004985">
    <property type="protein sequence ID" value="SPD20269.1"/>
    <property type="molecule type" value="Genomic_DNA"/>
</dbReference>
<accession>A0A2N9I8C1</accession>
<protein>
    <submittedName>
        <fullName evidence="3">Uncharacterized protein</fullName>
    </submittedName>
</protein>
<dbReference type="PANTHER" id="PTHR33130:SF43">
    <property type="entry name" value="OS01G0688600 PROTEIN"/>
    <property type="match status" value="1"/>
</dbReference>
<proteinExistence type="predicted"/>
<reference evidence="3" key="1">
    <citation type="submission" date="2018-02" db="EMBL/GenBank/DDBJ databases">
        <authorList>
            <person name="Cohen D.B."/>
            <person name="Kent A.D."/>
        </authorList>
    </citation>
    <scope>NUCLEOTIDE SEQUENCE</scope>
</reference>
<gene>
    <name evidence="1" type="ORF">FSB_LOCUS14315</name>
    <name evidence="2" type="ORF">FSB_LOCUS44532</name>
    <name evidence="3" type="ORF">FSB_LOCUS48151</name>
</gene>
<dbReference type="Pfam" id="PF07797">
    <property type="entry name" value="DUF1639"/>
    <property type="match status" value="1"/>
</dbReference>